<dbReference type="PANTHER" id="PTHR43235:SF1">
    <property type="entry name" value="GLUTAMINE AMIDOTRANSFERASE PB2B2.05-RELATED"/>
    <property type="match status" value="1"/>
</dbReference>
<keyword evidence="3" id="KW-1185">Reference proteome</keyword>
<comment type="caution">
    <text evidence="2">The sequence shown here is derived from an EMBL/GenBank/DDBJ whole genome shotgun (WGS) entry which is preliminary data.</text>
</comment>
<accession>K0UE52</accession>
<dbReference type="InterPro" id="IPR044668">
    <property type="entry name" value="PuuD-like"/>
</dbReference>
<reference evidence="2 3" key="1">
    <citation type="journal article" date="2012" name="J. Bacteriol.">
        <title>Complete Genome Sequence of Mycobacterium vaccae Type Strain ATCC 25954.</title>
        <authorList>
            <person name="Ho Y.S."/>
            <person name="Adroub S.A."/>
            <person name="Abadi M."/>
            <person name="Al Alwan B."/>
            <person name="Alkhateeb R."/>
            <person name="Gao G."/>
            <person name="Ragab A."/>
            <person name="Ali S."/>
            <person name="van Soolingen D."/>
            <person name="Bitter W."/>
            <person name="Pain A."/>
            <person name="Abdallah A.M."/>
        </authorList>
    </citation>
    <scope>NUCLEOTIDE SEQUENCE [LARGE SCALE GENOMIC DNA]</scope>
    <source>
        <strain evidence="2 3">ATCC 25954</strain>
    </source>
</reference>
<dbReference type="GO" id="GO:0006598">
    <property type="term" value="P:polyamine catabolic process"/>
    <property type="evidence" value="ECO:0007669"/>
    <property type="project" value="TreeGrafter"/>
</dbReference>
<feature type="compositionally biased region" description="Basic and acidic residues" evidence="1">
    <location>
        <begin position="255"/>
        <end position="279"/>
    </location>
</feature>
<evidence type="ECO:0000313" key="3">
    <source>
        <dbReference type="Proteomes" id="UP000006072"/>
    </source>
</evidence>
<dbReference type="PANTHER" id="PTHR43235">
    <property type="entry name" value="GLUTAMINE AMIDOTRANSFERASE PB2B2.05-RELATED"/>
    <property type="match status" value="1"/>
</dbReference>
<dbReference type="Proteomes" id="UP000006072">
    <property type="component" value="Unassembled WGS sequence"/>
</dbReference>
<keyword evidence="2" id="KW-0808">Transferase</keyword>
<dbReference type="Gene3D" id="3.40.50.880">
    <property type="match status" value="1"/>
</dbReference>
<evidence type="ECO:0000256" key="1">
    <source>
        <dbReference type="SAM" id="MobiDB-lite"/>
    </source>
</evidence>
<dbReference type="PROSITE" id="PS51273">
    <property type="entry name" value="GATASE_TYPE_1"/>
    <property type="match status" value="1"/>
</dbReference>
<keyword evidence="2" id="KW-0315">Glutamine amidotransferase</keyword>
<sequence>MTIRVRREDVIPNLPVPSAPRAHVCVLASLNFPGINEHDAGLVTRFTRTALATLVELGASYELWDTTTPLDDPSAAADFDGLLLLGGGDVDGSCYGVCETHPNSYGIDLRADRDAFAAIAAAEAAERPVFGICRGSQLLNVARGGTLVPDIADYTLHHGGPGEPVFVDEPVDIMPGTRLASILGTDRVIARNGHHQAVDTLGHGLVVAARALDGITEGVEDPGKFYLGVQWHPEDEDGPGDDRMRLFGAFVTAAERSRRGTAAERSRESTAAERSRERPGVASQV</sequence>
<dbReference type="eggNOG" id="COG2071">
    <property type="taxonomic scope" value="Bacteria"/>
</dbReference>
<dbReference type="Pfam" id="PF07722">
    <property type="entry name" value="Peptidase_C26"/>
    <property type="match status" value="1"/>
</dbReference>
<dbReference type="HOGENOM" id="CLU_030756_4_1_11"/>
<dbReference type="SUPFAM" id="SSF52317">
    <property type="entry name" value="Class I glutamine amidotransferase-like"/>
    <property type="match status" value="1"/>
</dbReference>
<proteinExistence type="predicted"/>
<dbReference type="GO" id="GO:0005829">
    <property type="term" value="C:cytosol"/>
    <property type="evidence" value="ECO:0007669"/>
    <property type="project" value="TreeGrafter"/>
</dbReference>
<dbReference type="GO" id="GO:0016740">
    <property type="term" value="F:transferase activity"/>
    <property type="evidence" value="ECO:0007669"/>
    <property type="project" value="UniProtKB-KW"/>
</dbReference>
<dbReference type="EMBL" id="ALQA01000078">
    <property type="protein sequence ID" value="EJZ05517.1"/>
    <property type="molecule type" value="Genomic_DNA"/>
</dbReference>
<organism evidence="2 3">
    <name type="scientific">Mycolicibacterium vaccae ATCC 25954</name>
    <dbReference type="NCBI Taxonomy" id="1194972"/>
    <lineage>
        <taxon>Bacteria</taxon>
        <taxon>Bacillati</taxon>
        <taxon>Actinomycetota</taxon>
        <taxon>Actinomycetes</taxon>
        <taxon>Mycobacteriales</taxon>
        <taxon>Mycobacteriaceae</taxon>
        <taxon>Mycolicibacterium</taxon>
    </lineage>
</organism>
<dbReference type="InterPro" id="IPR011697">
    <property type="entry name" value="Peptidase_C26"/>
</dbReference>
<protein>
    <submittedName>
        <fullName evidence="2">Glutamine amidotransferase</fullName>
    </submittedName>
</protein>
<gene>
    <name evidence="2" type="ORF">MVAC_24950</name>
</gene>
<evidence type="ECO:0000313" key="2">
    <source>
        <dbReference type="EMBL" id="EJZ05517.1"/>
    </source>
</evidence>
<dbReference type="RefSeq" id="WP_003929009.1">
    <property type="nucleotide sequence ID" value="NZ_JH814684.1"/>
</dbReference>
<name>K0UE52_MYCVA</name>
<dbReference type="InterPro" id="IPR029062">
    <property type="entry name" value="Class_I_gatase-like"/>
</dbReference>
<feature type="region of interest" description="Disordered" evidence="1">
    <location>
        <begin position="255"/>
        <end position="285"/>
    </location>
</feature>
<dbReference type="AlphaFoldDB" id="K0UE52"/>
<dbReference type="GO" id="GO:0033969">
    <property type="term" value="F:gamma-glutamyl-gamma-aminobutyrate hydrolase activity"/>
    <property type="evidence" value="ECO:0007669"/>
    <property type="project" value="TreeGrafter"/>
</dbReference>
<dbReference type="PATRIC" id="fig|1194972.3.peg.4965"/>